<dbReference type="PROSITE" id="PS51387">
    <property type="entry name" value="FAD_PCMH"/>
    <property type="match status" value="2"/>
</dbReference>
<dbReference type="InterPro" id="IPR036318">
    <property type="entry name" value="FAD-bd_PCMH-like_sf"/>
</dbReference>
<evidence type="ECO:0000256" key="4">
    <source>
        <dbReference type="ARBA" id="ARBA00022827"/>
    </source>
</evidence>
<sequence>MKGKTFDGVLKKLQAVVGKQNVLNNRIDLLTYSYAEHLRGINPLAVIFLQNTFQVSQVLKILNQWQIPSIPRGAGTNLCGGTIPLDEAVVLEFARMDQILELDILNRYIAVQPGVTNIAVQKALEPFGYFFAPDPASMQVSTIGGNIAENAGGMRCVKYGVTSENVLGLEMVLSDGQVFLANGPLESAFAYNFTGLMHGSEGTFGVITKAWLRILKAPETVKTLLAVFPTVDHAAATVSQIMARGIIPRTLEMIDQPVIQAVEERFKLGYPAQARAALLIEVDGFTDDLAGEVPSIMAICQKNRAGLIQNAQSEAEKQLLWTGRLAGINCLTTKKPAYAQEDIAVPRAQLPEMLKALEQTACKHFLTIGTVCHAGDGNSHPAIFYDDKDGEESRRVGMAFEEIMKEAIRLGGTITGEHGVGVEKLKGLGLLFSPHELVFMKKVKAAFDPAGLLNPGKALPDHAGDRPAFERKGQKEDRAQFLLELNQLSPVPGYYLAERELIPYGYNGQRPWCVVKIQNVEGLQQVIQLADRFNIPLVPRGQGTKIRETVGNLLCLDLSGLNRILDIDADNLTATVEAGVGLEDLQTILGNQGLLLPVDPLETGTPTMGGIVAANSTGSLRAKYHTLENLVLGIEVVDAEGQIIKYGGKTMKNVAGYDLRKLFIGSWGKMGVITKITLKLYPLPERAVYRTYRAKNFRDFMNFIVQVQKADLSPLSFDLMVQKGKFYSNIGLGGPQQAVDRQREAINQLAEKNGMELVQEMEDTKLRYGKTFFTDYFKPGISQLNQYVIRSRIRFTDIPAWMEDILKMDPEEKVGIYGHISQGIMYATIPHPEPEAAPARSEEILEILKNFSHSFGYGSHTVEGKDLYFWAGGKEFKEQPGENFLWRRLKETLDPKHLFHPDQVPGGIKS</sequence>
<keyword evidence="4" id="KW-0274">FAD</keyword>
<evidence type="ECO:0000313" key="8">
    <source>
        <dbReference type="Proteomes" id="UP000323521"/>
    </source>
</evidence>
<evidence type="ECO:0000256" key="1">
    <source>
        <dbReference type="ARBA" id="ARBA00001974"/>
    </source>
</evidence>
<comment type="similarity">
    <text evidence="2">Belongs to the FAD-binding oxidoreductase/transferase type 4 family.</text>
</comment>
<evidence type="ECO:0000256" key="2">
    <source>
        <dbReference type="ARBA" id="ARBA00008000"/>
    </source>
</evidence>
<dbReference type="EMBL" id="CP017634">
    <property type="protein sequence ID" value="ATW26291.1"/>
    <property type="molecule type" value="Genomic_DNA"/>
</dbReference>
<feature type="domain" description="FAD-binding PCMH-type" evidence="6">
    <location>
        <begin position="507"/>
        <end position="683"/>
    </location>
</feature>
<dbReference type="RefSeq" id="WP_148135587.1">
    <property type="nucleotide sequence ID" value="NZ_CP017634.1"/>
</dbReference>
<dbReference type="InterPro" id="IPR051914">
    <property type="entry name" value="FAD-linked_OxidoTrans_Type4"/>
</dbReference>
<dbReference type="GO" id="GO:0016491">
    <property type="term" value="F:oxidoreductase activity"/>
    <property type="evidence" value="ECO:0007669"/>
    <property type="project" value="UniProtKB-KW"/>
</dbReference>
<reference evidence="7 8" key="1">
    <citation type="submission" date="2016-10" db="EMBL/GenBank/DDBJ databases">
        <title>Complete Genome Sequence of Peptococcaceae strain DCMF.</title>
        <authorList>
            <person name="Edwards R.J."/>
            <person name="Holland S.I."/>
            <person name="Deshpande N.P."/>
            <person name="Wong Y.K."/>
            <person name="Ertan H."/>
            <person name="Manefield M."/>
            <person name="Russell T.L."/>
            <person name="Lee M.J."/>
        </authorList>
    </citation>
    <scope>NUCLEOTIDE SEQUENCE [LARGE SCALE GENOMIC DNA]</scope>
    <source>
        <strain evidence="7 8">DCMF</strain>
    </source>
</reference>
<dbReference type="Proteomes" id="UP000323521">
    <property type="component" value="Chromosome"/>
</dbReference>
<evidence type="ECO:0000256" key="3">
    <source>
        <dbReference type="ARBA" id="ARBA00022630"/>
    </source>
</evidence>
<accession>A0A3G1KV24</accession>
<keyword evidence="8" id="KW-1185">Reference proteome</keyword>
<dbReference type="Pfam" id="PF02913">
    <property type="entry name" value="FAD-oxidase_C"/>
    <property type="match status" value="1"/>
</dbReference>
<comment type="cofactor">
    <cofactor evidence="1">
        <name>FAD</name>
        <dbReference type="ChEBI" id="CHEBI:57692"/>
    </cofactor>
</comment>
<protein>
    <recommendedName>
        <fullName evidence="6">FAD-binding PCMH-type domain-containing protein</fullName>
    </recommendedName>
</protein>
<organism evidence="7 8">
    <name type="scientific">Formimonas warabiya</name>
    <dbReference type="NCBI Taxonomy" id="1761012"/>
    <lineage>
        <taxon>Bacteria</taxon>
        <taxon>Bacillati</taxon>
        <taxon>Bacillota</taxon>
        <taxon>Clostridia</taxon>
        <taxon>Eubacteriales</taxon>
        <taxon>Peptococcaceae</taxon>
        <taxon>Candidatus Formimonas</taxon>
    </lineage>
</organism>
<dbReference type="Gene3D" id="1.10.45.10">
    <property type="entry name" value="Vanillyl-alcohol Oxidase, Chain A, domain 4"/>
    <property type="match status" value="1"/>
</dbReference>
<evidence type="ECO:0000313" key="7">
    <source>
        <dbReference type="EMBL" id="ATW26291.1"/>
    </source>
</evidence>
<dbReference type="SUPFAM" id="SSF56176">
    <property type="entry name" value="FAD-binding/transporter-associated domain-like"/>
    <property type="match status" value="2"/>
</dbReference>
<dbReference type="Pfam" id="PF01565">
    <property type="entry name" value="FAD_binding_4"/>
    <property type="match status" value="2"/>
</dbReference>
<dbReference type="GO" id="GO:0071949">
    <property type="term" value="F:FAD binding"/>
    <property type="evidence" value="ECO:0007669"/>
    <property type="project" value="InterPro"/>
</dbReference>
<dbReference type="InterPro" id="IPR016166">
    <property type="entry name" value="FAD-bd_PCMH"/>
</dbReference>
<dbReference type="FunFam" id="3.30.70.2740:FF:000001">
    <property type="entry name" value="D-lactate dehydrogenase mitochondrial"/>
    <property type="match status" value="1"/>
</dbReference>
<dbReference type="Gene3D" id="3.30.70.2740">
    <property type="match status" value="1"/>
</dbReference>
<evidence type="ECO:0000256" key="5">
    <source>
        <dbReference type="ARBA" id="ARBA00023002"/>
    </source>
</evidence>
<name>A0A3G1KV24_FORW1</name>
<feature type="domain" description="FAD-binding PCMH-type" evidence="6">
    <location>
        <begin position="39"/>
        <end position="217"/>
    </location>
</feature>
<dbReference type="OrthoDB" id="9767256at2"/>
<gene>
    <name evidence="7" type="ORF">DCMF_17350</name>
</gene>
<dbReference type="InterPro" id="IPR006094">
    <property type="entry name" value="Oxid_FAD_bind_N"/>
</dbReference>
<keyword evidence="5" id="KW-0560">Oxidoreductase</keyword>
<dbReference type="KEGG" id="fwa:DCMF_17350"/>
<proteinExistence type="inferred from homology"/>
<dbReference type="InterPro" id="IPR016164">
    <property type="entry name" value="FAD-linked_Oxase-like_C"/>
</dbReference>
<dbReference type="PANTHER" id="PTHR42934">
    <property type="entry name" value="GLYCOLATE OXIDASE SUBUNIT GLCD"/>
    <property type="match status" value="1"/>
</dbReference>
<dbReference type="InterPro" id="IPR004113">
    <property type="entry name" value="FAD-bd_oxidored_4_C"/>
</dbReference>
<keyword evidence="3" id="KW-0285">Flavoprotein</keyword>
<dbReference type="PANTHER" id="PTHR42934:SF2">
    <property type="entry name" value="GLYCOLATE OXIDASE SUBUNIT GLCD"/>
    <property type="match status" value="1"/>
</dbReference>
<dbReference type="InterPro" id="IPR016169">
    <property type="entry name" value="FAD-bd_PCMH_sub2"/>
</dbReference>
<dbReference type="Gene3D" id="3.30.465.10">
    <property type="match status" value="2"/>
</dbReference>
<dbReference type="InterPro" id="IPR016171">
    <property type="entry name" value="Vanillyl_alc_oxidase_C-sub2"/>
</dbReference>
<evidence type="ECO:0000259" key="6">
    <source>
        <dbReference type="PROSITE" id="PS51387"/>
    </source>
</evidence>
<dbReference type="SUPFAM" id="SSF55103">
    <property type="entry name" value="FAD-linked oxidases, C-terminal domain"/>
    <property type="match status" value="2"/>
</dbReference>
<dbReference type="AlphaFoldDB" id="A0A3G1KV24"/>